<protein>
    <submittedName>
        <fullName evidence="3">Uncharacterized protein</fullName>
    </submittedName>
</protein>
<sequence length="275" mass="29488">MGIVRTTEWTVKLPLEQTDARLRAGLEKIGDKIEGPVGRITATTKGNAFKNRGKGKLTAECTPAGEHTEVVVTVDALGTGHEWVFEQLTEALGADSIDDRGLTEAVSKLGRSAKFFGREAIQNVRTELRRDERVVALVQGTIDDRASSVAVLTTKRLFFYKKGVMSSSFEEFPLKAISSMTLKKAMTGEAIEITASNAKAKITTIMHGYGEAFVRAYRALNTAPSAGVSASAAAPVEAAQPDVLTQLEQLGKLHAAGVITPDEFAAKKAELLARL</sequence>
<dbReference type="Pfam" id="PF09851">
    <property type="entry name" value="SHOCT"/>
    <property type="match status" value="1"/>
</dbReference>
<accession>A0A917H9C6</accession>
<dbReference type="InterPro" id="IPR039519">
    <property type="entry name" value="YokE-like_PH"/>
</dbReference>
<evidence type="ECO:0000259" key="2">
    <source>
        <dbReference type="Pfam" id="PF14470"/>
    </source>
</evidence>
<organism evidence="3 4">
    <name type="scientific">Kocuria dechangensis</name>
    <dbReference type="NCBI Taxonomy" id="1176249"/>
    <lineage>
        <taxon>Bacteria</taxon>
        <taxon>Bacillati</taxon>
        <taxon>Actinomycetota</taxon>
        <taxon>Actinomycetes</taxon>
        <taxon>Micrococcales</taxon>
        <taxon>Micrococcaceae</taxon>
        <taxon>Kocuria</taxon>
    </lineage>
</organism>
<keyword evidence="4" id="KW-1185">Reference proteome</keyword>
<dbReference type="AlphaFoldDB" id="A0A917H9C6"/>
<name>A0A917H9C6_9MICC</name>
<gene>
    <name evidence="3" type="ORF">GCM10011374_40120</name>
</gene>
<feature type="domain" description="SHOCT" evidence="1">
    <location>
        <begin position="245"/>
        <end position="272"/>
    </location>
</feature>
<feature type="domain" description="YokE-like PH" evidence="2">
    <location>
        <begin position="128"/>
        <end position="216"/>
    </location>
</feature>
<dbReference type="Proteomes" id="UP000638848">
    <property type="component" value="Unassembled WGS sequence"/>
</dbReference>
<reference evidence="3" key="2">
    <citation type="submission" date="2020-09" db="EMBL/GenBank/DDBJ databases">
        <authorList>
            <person name="Sun Q."/>
            <person name="Zhou Y."/>
        </authorList>
    </citation>
    <scope>NUCLEOTIDE SEQUENCE</scope>
    <source>
        <strain evidence="3">CGMCC 1.12187</strain>
    </source>
</reference>
<dbReference type="Pfam" id="PF14470">
    <property type="entry name" value="bPH_3"/>
    <property type="match status" value="1"/>
</dbReference>
<evidence type="ECO:0000313" key="4">
    <source>
        <dbReference type="Proteomes" id="UP000638848"/>
    </source>
</evidence>
<evidence type="ECO:0000313" key="3">
    <source>
        <dbReference type="EMBL" id="GGG71405.1"/>
    </source>
</evidence>
<comment type="caution">
    <text evidence="3">The sequence shown here is derived from an EMBL/GenBank/DDBJ whole genome shotgun (WGS) entry which is preliminary data.</text>
</comment>
<dbReference type="EMBL" id="BMEQ01000045">
    <property type="protein sequence ID" value="GGG71405.1"/>
    <property type="molecule type" value="Genomic_DNA"/>
</dbReference>
<reference evidence="3" key="1">
    <citation type="journal article" date="2014" name="Int. J. Syst. Evol. Microbiol.">
        <title>Complete genome sequence of Corynebacterium casei LMG S-19264T (=DSM 44701T), isolated from a smear-ripened cheese.</title>
        <authorList>
            <consortium name="US DOE Joint Genome Institute (JGI-PGF)"/>
            <person name="Walter F."/>
            <person name="Albersmeier A."/>
            <person name="Kalinowski J."/>
            <person name="Ruckert C."/>
        </authorList>
    </citation>
    <scope>NUCLEOTIDE SEQUENCE</scope>
    <source>
        <strain evidence="3">CGMCC 1.12187</strain>
    </source>
</reference>
<proteinExistence type="predicted"/>
<evidence type="ECO:0000259" key="1">
    <source>
        <dbReference type="Pfam" id="PF09851"/>
    </source>
</evidence>
<dbReference type="InterPro" id="IPR018649">
    <property type="entry name" value="SHOCT"/>
</dbReference>